<evidence type="ECO:0000313" key="2">
    <source>
        <dbReference type="Proteomes" id="UP001066276"/>
    </source>
</evidence>
<comment type="caution">
    <text evidence="1">The sequence shown here is derived from an EMBL/GenBank/DDBJ whole genome shotgun (WGS) entry which is preliminary data.</text>
</comment>
<dbReference type="Proteomes" id="UP001066276">
    <property type="component" value="Chromosome 12"/>
</dbReference>
<evidence type="ECO:0000313" key="1">
    <source>
        <dbReference type="EMBL" id="KAJ1080855.1"/>
    </source>
</evidence>
<keyword evidence="2" id="KW-1185">Reference proteome</keyword>
<protein>
    <recommendedName>
        <fullName evidence="3">Reverse transcriptase domain-containing protein</fullName>
    </recommendedName>
</protein>
<gene>
    <name evidence="1" type="ORF">NDU88_001044</name>
</gene>
<proteinExistence type="predicted"/>
<dbReference type="AlphaFoldDB" id="A0AAV7KZP4"/>
<dbReference type="EMBL" id="JANPWB010000016">
    <property type="protein sequence ID" value="KAJ1080855.1"/>
    <property type="molecule type" value="Genomic_DNA"/>
</dbReference>
<name>A0AAV7KZP4_PLEWA</name>
<evidence type="ECO:0008006" key="3">
    <source>
        <dbReference type="Google" id="ProtNLM"/>
    </source>
</evidence>
<reference evidence="1" key="1">
    <citation type="journal article" date="2022" name="bioRxiv">
        <title>Sequencing and chromosome-scale assembly of the giantPleurodeles waltlgenome.</title>
        <authorList>
            <person name="Brown T."/>
            <person name="Elewa A."/>
            <person name="Iarovenko S."/>
            <person name="Subramanian E."/>
            <person name="Araus A.J."/>
            <person name="Petzold A."/>
            <person name="Susuki M."/>
            <person name="Suzuki K.-i.T."/>
            <person name="Hayashi T."/>
            <person name="Toyoda A."/>
            <person name="Oliveira C."/>
            <person name="Osipova E."/>
            <person name="Leigh N.D."/>
            <person name="Simon A."/>
            <person name="Yun M.H."/>
        </authorList>
    </citation>
    <scope>NUCLEOTIDE SEQUENCE</scope>
    <source>
        <strain evidence="1">20211129_DDA</strain>
        <tissue evidence="1">Liver</tissue>
    </source>
</reference>
<sequence>MDDVTLFCIDGKLVQSQLEACKDFDKALGAKINLDKSQPKLFGRCDPCNEHLPFPIEAGLVKILGIWLGGPEAAAKSWNECFAKVNQKLGLWSLRHLSIKGKDLVLRNDPLPVLQYVTQAWPILANIARAVNRMVFHFGTQRWTG</sequence>
<accession>A0AAV7KZP4</accession>
<organism evidence="1 2">
    <name type="scientific">Pleurodeles waltl</name>
    <name type="common">Iberian ribbed newt</name>
    <dbReference type="NCBI Taxonomy" id="8319"/>
    <lineage>
        <taxon>Eukaryota</taxon>
        <taxon>Metazoa</taxon>
        <taxon>Chordata</taxon>
        <taxon>Craniata</taxon>
        <taxon>Vertebrata</taxon>
        <taxon>Euteleostomi</taxon>
        <taxon>Amphibia</taxon>
        <taxon>Batrachia</taxon>
        <taxon>Caudata</taxon>
        <taxon>Salamandroidea</taxon>
        <taxon>Salamandridae</taxon>
        <taxon>Pleurodelinae</taxon>
        <taxon>Pleurodeles</taxon>
    </lineage>
</organism>